<dbReference type="SUPFAM" id="SSF48576">
    <property type="entry name" value="Terpenoid synthases"/>
    <property type="match status" value="1"/>
</dbReference>
<dbReference type="SUPFAM" id="SSF48239">
    <property type="entry name" value="Terpenoid cyclases/Protein prenyltransferases"/>
    <property type="match status" value="1"/>
</dbReference>
<dbReference type="Gene3D" id="1.50.10.130">
    <property type="entry name" value="Terpene synthase, N-terminal domain"/>
    <property type="match status" value="1"/>
</dbReference>
<dbReference type="GO" id="GO:0000287">
    <property type="term" value="F:magnesium ion binding"/>
    <property type="evidence" value="ECO:0007669"/>
    <property type="project" value="InterPro"/>
</dbReference>
<comment type="cofactor">
    <cofactor evidence="1">
        <name>Mn(2+)</name>
        <dbReference type="ChEBI" id="CHEBI:29035"/>
    </cofactor>
</comment>
<evidence type="ECO:0000259" key="5">
    <source>
        <dbReference type="Pfam" id="PF03936"/>
    </source>
</evidence>
<accession>A0A0D3FIF6</accession>
<dbReference type="InterPro" id="IPR005630">
    <property type="entry name" value="Terpene_synthase_metal-bd"/>
</dbReference>
<dbReference type="GO" id="GO:0010333">
    <property type="term" value="F:terpene synthase activity"/>
    <property type="evidence" value="ECO:0007669"/>
    <property type="project" value="InterPro"/>
</dbReference>
<dbReference type="InterPro" id="IPR001906">
    <property type="entry name" value="Terpene_synth_N"/>
</dbReference>
<dbReference type="Gramene" id="OBART03G17250.1">
    <property type="protein sequence ID" value="OBART03G17250.1"/>
    <property type="gene ID" value="OBART03G17250"/>
</dbReference>
<dbReference type="InterPro" id="IPR036965">
    <property type="entry name" value="Terpene_synth_N_sf"/>
</dbReference>
<feature type="domain" description="Terpene synthase metal-binding" evidence="5">
    <location>
        <begin position="245"/>
        <end position="481"/>
    </location>
</feature>
<dbReference type="InterPro" id="IPR044814">
    <property type="entry name" value="Terpene_cyclase_plant_C1"/>
</dbReference>
<evidence type="ECO:0000256" key="3">
    <source>
        <dbReference type="ARBA" id="ARBA00022723"/>
    </source>
</evidence>
<dbReference type="InterPro" id="IPR050148">
    <property type="entry name" value="Terpene_synthase-like"/>
</dbReference>
<dbReference type="PANTHER" id="PTHR31225:SF186">
    <property type="entry name" value="TAU-CADINOL SYNTHASE"/>
    <property type="match status" value="1"/>
</dbReference>
<feature type="domain" description="Terpene synthase N-terminal" evidence="4">
    <location>
        <begin position="26"/>
        <end position="186"/>
    </location>
</feature>
<protein>
    <recommendedName>
        <fullName evidence="8">Terpene synthase N-terminal domain-containing protein</fullName>
    </recommendedName>
</protein>
<evidence type="ECO:0000256" key="1">
    <source>
        <dbReference type="ARBA" id="ARBA00001936"/>
    </source>
</evidence>
<name>A0A0D3FIF6_9ORYZ</name>
<dbReference type="Pfam" id="PF03936">
    <property type="entry name" value="Terpene_synth_C"/>
    <property type="match status" value="1"/>
</dbReference>
<dbReference type="SFLD" id="SFLDS00005">
    <property type="entry name" value="Isoprenoid_Synthase_Type_I"/>
    <property type="match status" value="1"/>
</dbReference>
<dbReference type="eggNOG" id="ENOG502QUCN">
    <property type="taxonomic scope" value="Eukaryota"/>
</dbReference>
<sequence>MLENAIIAGRAKAEQGFHPPPAAYESTKSEEWMRDRADQLKEEVTLLFETCKDVEEKLKLVDVLQHLGIDHHFERRIAVALSDIHGAEFNSSSLHDVALRFRLLRQHGLWVSPDEFNKFKGPDGRFNAEVIDDPMGMLSLYNAAHLLIHGEVELEDAILFSRHQLETIIARNLKSSPLSQQVTRALRIPLPRTLKRIEALNYIAEYNQEQACNPSVLELARLDFNLLQLLHLRELKEFSRWGNNLYGAVELTYSRDRIVECYFWSYTIYYEQKYAQARIILAKIFVLATLLDDTYDMHATLEEGQKLNEAIQRWDESAISVLPEYLKNYYAKLMSTFKEIEDELKSEEKYYITYAVKAYQRLCKLYLQQAVWFHQNYIPSFQEHLEVSIISSGSPMLSVVSFVGAGDLATKEALEWAFGCTDAVKACGEIGRFQDDLAAFKHGKGKLDMATSVESYMKEHNVTGEEATAVISNLVEDAWKTINQARFERSSLVPAVNRVAYLAMSIMFFYQGSEDAYTFNKLSMNIIKQLFVKLIPIILDIILHSMCQQ</sequence>
<keyword evidence="3" id="KW-0479">Metal-binding</keyword>
<dbReference type="InterPro" id="IPR034741">
    <property type="entry name" value="Terpene_cyclase-like_1_C"/>
</dbReference>
<dbReference type="EnsemblPlants" id="OBART03G17250.1">
    <property type="protein sequence ID" value="OBART03G17250.1"/>
    <property type="gene ID" value="OBART03G17250"/>
</dbReference>
<reference evidence="6" key="2">
    <citation type="submission" date="2015-03" db="UniProtKB">
        <authorList>
            <consortium name="EnsemblPlants"/>
        </authorList>
    </citation>
    <scope>IDENTIFICATION</scope>
</reference>
<evidence type="ECO:0000259" key="4">
    <source>
        <dbReference type="Pfam" id="PF01397"/>
    </source>
</evidence>
<dbReference type="Gene3D" id="1.10.600.10">
    <property type="entry name" value="Farnesyl Diphosphate Synthase"/>
    <property type="match status" value="1"/>
</dbReference>
<dbReference type="AlphaFoldDB" id="A0A0D3FIF6"/>
<evidence type="ECO:0000313" key="6">
    <source>
        <dbReference type="EnsemblPlants" id="OBART03G17250.1"/>
    </source>
</evidence>
<dbReference type="InterPro" id="IPR008949">
    <property type="entry name" value="Isoprenoid_synthase_dom_sf"/>
</dbReference>
<keyword evidence="7" id="KW-1185">Reference proteome</keyword>
<comment type="cofactor">
    <cofactor evidence="2">
        <name>Mg(2+)</name>
        <dbReference type="ChEBI" id="CHEBI:18420"/>
    </cofactor>
</comment>
<dbReference type="SFLD" id="SFLDG01019">
    <property type="entry name" value="Terpene_Cyclase_Like_1_C_Termi"/>
    <property type="match status" value="1"/>
</dbReference>
<dbReference type="Proteomes" id="UP000026960">
    <property type="component" value="Chromosome 3"/>
</dbReference>
<dbReference type="GO" id="GO:0016102">
    <property type="term" value="P:diterpenoid biosynthetic process"/>
    <property type="evidence" value="ECO:0007669"/>
    <property type="project" value="InterPro"/>
</dbReference>
<dbReference type="Pfam" id="PF01397">
    <property type="entry name" value="Terpene_synth"/>
    <property type="match status" value="1"/>
</dbReference>
<evidence type="ECO:0000313" key="7">
    <source>
        <dbReference type="Proteomes" id="UP000026960"/>
    </source>
</evidence>
<dbReference type="CDD" id="cd00684">
    <property type="entry name" value="Terpene_cyclase_plant_C1"/>
    <property type="match status" value="1"/>
</dbReference>
<dbReference type="FunFam" id="1.10.600.10:FF:000007">
    <property type="entry name" value="Isoprene synthase, chloroplastic"/>
    <property type="match status" value="1"/>
</dbReference>
<organism evidence="6">
    <name type="scientific">Oryza barthii</name>
    <dbReference type="NCBI Taxonomy" id="65489"/>
    <lineage>
        <taxon>Eukaryota</taxon>
        <taxon>Viridiplantae</taxon>
        <taxon>Streptophyta</taxon>
        <taxon>Embryophyta</taxon>
        <taxon>Tracheophyta</taxon>
        <taxon>Spermatophyta</taxon>
        <taxon>Magnoliopsida</taxon>
        <taxon>Liliopsida</taxon>
        <taxon>Poales</taxon>
        <taxon>Poaceae</taxon>
        <taxon>BOP clade</taxon>
        <taxon>Oryzoideae</taxon>
        <taxon>Oryzeae</taxon>
        <taxon>Oryzinae</taxon>
        <taxon>Oryza</taxon>
    </lineage>
</organism>
<evidence type="ECO:0008006" key="8">
    <source>
        <dbReference type="Google" id="ProtNLM"/>
    </source>
</evidence>
<proteinExistence type="predicted"/>
<evidence type="ECO:0000256" key="2">
    <source>
        <dbReference type="ARBA" id="ARBA00001946"/>
    </source>
</evidence>
<dbReference type="STRING" id="65489.A0A0D3FIF6"/>
<dbReference type="PaxDb" id="65489-OBART03G17250.1"/>
<reference evidence="6" key="1">
    <citation type="journal article" date="2009" name="Rice">
        <title>De Novo Next Generation Sequencing of Plant Genomes.</title>
        <authorList>
            <person name="Rounsley S."/>
            <person name="Marri P.R."/>
            <person name="Yu Y."/>
            <person name="He R."/>
            <person name="Sisneros N."/>
            <person name="Goicoechea J.L."/>
            <person name="Lee S.J."/>
            <person name="Angelova A."/>
            <person name="Kudrna D."/>
            <person name="Luo M."/>
            <person name="Affourtit J."/>
            <person name="Desany B."/>
            <person name="Knight J."/>
            <person name="Niazi F."/>
            <person name="Egholm M."/>
            <person name="Wing R.A."/>
        </authorList>
    </citation>
    <scope>NUCLEOTIDE SEQUENCE [LARGE SCALE GENOMIC DNA]</scope>
    <source>
        <strain evidence="6">cv. IRGC 105608</strain>
    </source>
</reference>
<dbReference type="PANTHER" id="PTHR31225">
    <property type="entry name" value="OS04G0344100 PROTEIN-RELATED"/>
    <property type="match status" value="1"/>
</dbReference>
<dbReference type="InterPro" id="IPR008930">
    <property type="entry name" value="Terpenoid_cyclase/PrenylTrfase"/>
</dbReference>